<dbReference type="Proteomes" id="UP001501231">
    <property type="component" value="Unassembled WGS sequence"/>
</dbReference>
<feature type="domain" description="HTH lysR-type" evidence="2">
    <location>
        <begin position="350"/>
        <end position="387"/>
    </location>
</feature>
<keyword evidence="4" id="KW-1185">Reference proteome</keyword>
<proteinExistence type="predicted"/>
<name>A0ABN3JGC7_9ACTN</name>
<gene>
    <name evidence="3" type="ORF">GCM10010191_48810</name>
</gene>
<dbReference type="Pfam" id="PF25906">
    <property type="entry name" value="PucR-like_N"/>
    <property type="match status" value="1"/>
</dbReference>
<dbReference type="RefSeq" id="WP_344591874.1">
    <property type="nucleotide sequence ID" value="NZ_BAAARW010000019.1"/>
</dbReference>
<reference evidence="3 4" key="1">
    <citation type="journal article" date="2019" name="Int. J. Syst. Evol. Microbiol.">
        <title>The Global Catalogue of Microorganisms (GCM) 10K type strain sequencing project: providing services to taxonomists for standard genome sequencing and annotation.</title>
        <authorList>
            <consortium name="The Broad Institute Genomics Platform"/>
            <consortium name="The Broad Institute Genome Sequencing Center for Infectious Disease"/>
            <person name="Wu L."/>
            <person name="Ma J."/>
        </authorList>
    </citation>
    <scope>NUCLEOTIDE SEQUENCE [LARGE SCALE GENOMIC DNA]</scope>
    <source>
        <strain evidence="3 4">JCM 3325</strain>
    </source>
</reference>
<dbReference type="PANTHER" id="PTHR33744:SF1">
    <property type="entry name" value="DNA-BINDING TRANSCRIPTIONAL ACTIVATOR ADER"/>
    <property type="match status" value="1"/>
</dbReference>
<dbReference type="PROSITE" id="PS50931">
    <property type="entry name" value="HTH_LYSR"/>
    <property type="match status" value="1"/>
</dbReference>
<evidence type="ECO:0000313" key="4">
    <source>
        <dbReference type="Proteomes" id="UP001501231"/>
    </source>
</evidence>
<dbReference type="Pfam" id="PF13556">
    <property type="entry name" value="HTH_30"/>
    <property type="match status" value="1"/>
</dbReference>
<dbReference type="InterPro" id="IPR000847">
    <property type="entry name" value="LysR_HTH_N"/>
</dbReference>
<feature type="compositionally biased region" description="Basic and acidic residues" evidence="1">
    <location>
        <begin position="420"/>
        <end position="431"/>
    </location>
</feature>
<evidence type="ECO:0000259" key="2">
    <source>
        <dbReference type="PROSITE" id="PS50931"/>
    </source>
</evidence>
<dbReference type="InterPro" id="IPR058663">
    <property type="entry name" value="PucR-like_N"/>
</dbReference>
<accession>A0ABN3JGC7</accession>
<dbReference type="Gene3D" id="1.10.10.2840">
    <property type="entry name" value="PucR C-terminal helix-turn-helix domain"/>
    <property type="match status" value="1"/>
</dbReference>
<dbReference type="InterPro" id="IPR051448">
    <property type="entry name" value="CdaR-like_regulators"/>
</dbReference>
<protein>
    <submittedName>
        <fullName evidence="3">PucR family transcriptional regulator</fullName>
    </submittedName>
</protein>
<dbReference type="InterPro" id="IPR042070">
    <property type="entry name" value="PucR_C-HTH_sf"/>
</dbReference>
<sequence length="431" mass="48039">MSERARASATRQRLADVPTGLARPLQPYLEAAAAEMVAEIQGLVPEYARPADSKYGRRMRWTVEQTVRHFVDAMGEPGADWDELTDIYLGIGAYEARSGRSLDGLQTAIRVCGQVACRRFIKDARRLDWSLTVLGQIIESLFVFLEKLAGAAAQGYADAQRRLATERERHRWRLRDLLVVEPPASLEAVRELARPAGWDPPRTLALVALGPAMDDQVPVTPPTVLADWHGPAPYLIVPDPDGPGRERMLAGLVRGRPAAVGPTVPLNKGAVSLRWARRTLDLVVRGAIPEKAPVDWIDHVATLVASMSEELIDLAVGVRFGPLMELPRHRREPLVGTLLAYMESRDNAVAAAERLVVHEQTVRYRIRRLEQLLGDTLYDPDRRIELLLLLHTWVRFPDVPKHLDDQRPDRPAQAVAAAAPREEVTRAVRAR</sequence>
<feature type="region of interest" description="Disordered" evidence="1">
    <location>
        <begin position="402"/>
        <end position="431"/>
    </location>
</feature>
<organism evidence="3 4">
    <name type="scientific">Actinomadura vinacea</name>
    <dbReference type="NCBI Taxonomy" id="115336"/>
    <lineage>
        <taxon>Bacteria</taxon>
        <taxon>Bacillati</taxon>
        <taxon>Actinomycetota</taxon>
        <taxon>Actinomycetes</taxon>
        <taxon>Streptosporangiales</taxon>
        <taxon>Thermomonosporaceae</taxon>
        <taxon>Actinomadura</taxon>
    </lineage>
</organism>
<dbReference type="PANTHER" id="PTHR33744">
    <property type="entry name" value="CARBOHYDRATE DIACID REGULATOR"/>
    <property type="match status" value="1"/>
</dbReference>
<comment type="caution">
    <text evidence="3">The sequence shown here is derived from an EMBL/GenBank/DDBJ whole genome shotgun (WGS) entry which is preliminary data.</text>
</comment>
<dbReference type="InterPro" id="IPR025736">
    <property type="entry name" value="PucR_C-HTH_dom"/>
</dbReference>
<evidence type="ECO:0000313" key="3">
    <source>
        <dbReference type="EMBL" id="GAA2429621.1"/>
    </source>
</evidence>
<evidence type="ECO:0000256" key="1">
    <source>
        <dbReference type="SAM" id="MobiDB-lite"/>
    </source>
</evidence>
<dbReference type="EMBL" id="BAAARW010000019">
    <property type="protein sequence ID" value="GAA2429621.1"/>
    <property type="molecule type" value="Genomic_DNA"/>
</dbReference>